<evidence type="ECO:0000313" key="3">
    <source>
        <dbReference type="Proteomes" id="UP000779574"/>
    </source>
</evidence>
<feature type="region of interest" description="Disordered" evidence="1">
    <location>
        <begin position="307"/>
        <end position="330"/>
    </location>
</feature>
<feature type="region of interest" description="Disordered" evidence="1">
    <location>
        <begin position="198"/>
        <end position="270"/>
    </location>
</feature>
<feature type="compositionally biased region" description="Polar residues" evidence="1">
    <location>
        <begin position="71"/>
        <end position="85"/>
    </location>
</feature>
<organism evidence="2 3">
    <name type="scientific">Aureobasidium melanogenum</name>
    <name type="common">Aureobasidium pullulans var. melanogenum</name>
    <dbReference type="NCBI Taxonomy" id="46634"/>
    <lineage>
        <taxon>Eukaryota</taxon>
        <taxon>Fungi</taxon>
        <taxon>Dikarya</taxon>
        <taxon>Ascomycota</taxon>
        <taxon>Pezizomycotina</taxon>
        <taxon>Dothideomycetes</taxon>
        <taxon>Dothideomycetidae</taxon>
        <taxon>Dothideales</taxon>
        <taxon>Saccotheciaceae</taxon>
        <taxon>Aureobasidium</taxon>
    </lineage>
</organism>
<feature type="compositionally biased region" description="Basic and acidic residues" evidence="1">
    <location>
        <begin position="307"/>
        <end position="318"/>
    </location>
</feature>
<feature type="compositionally biased region" description="Low complexity" evidence="1">
    <location>
        <begin position="42"/>
        <end position="70"/>
    </location>
</feature>
<dbReference type="EMBL" id="JAHFXF010000073">
    <property type="protein sequence ID" value="KAG9697587.1"/>
    <property type="molecule type" value="Genomic_DNA"/>
</dbReference>
<dbReference type="Proteomes" id="UP000779574">
    <property type="component" value="Unassembled WGS sequence"/>
</dbReference>
<gene>
    <name evidence="2" type="ORF">KCU76_g2905</name>
</gene>
<accession>A0A9P8ET99</accession>
<evidence type="ECO:0000256" key="1">
    <source>
        <dbReference type="SAM" id="MobiDB-lite"/>
    </source>
</evidence>
<protein>
    <submittedName>
        <fullName evidence="2">Uncharacterized protein</fullName>
    </submittedName>
</protein>
<feature type="region of interest" description="Disordered" evidence="1">
    <location>
        <begin position="1"/>
        <end position="143"/>
    </location>
</feature>
<dbReference type="OrthoDB" id="4158841at2759"/>
<feature type="compositionally biased region" description="Low complexity" evidence="1">
    <location>
        <begin position="257"/>
        <end position="267"/>
    </location>
</feature>
<comment type="caution">
    <text evidence="2">The sequence shown here is derived from an EMBL/GenBank/DDBJ whole genome shotgun (WGS) entry which is preliminary data.</text>
</comment>
<name>A0A9P8ET99_AURME</name>
<dbReference type="AlphaFoldDB" id="A0A9P8ET99"/>
<feature type="non-terminal residue" evidence="2">
    <location>
        <position position="330"/>
    </location>
</feature>
<sequence>MSKQSSQRLPAPSLFVGPPSHNASNVSLTRANTDTSQQTSRNVPSSAIPNPSSPSLNSSSALSRSNTAASRQQNANPLSRQNTNLSRRDTQRDGALSRQNTNLSQQLPRPDGLQVPDDNGTAEKGGGVGLANTTIDEEVKRQRPRRGTAVLDAHWAALQSTLSDIELSAGSSAHVFGTGHAKALEELRAAQVELARAWGQTDSEDTSTLPTKEVKSPDTTTTQRNSKDNSNTKDKEDKHQSNKEQEKQAEQNERKLSTATTLDLTSAARRREASDKYFAAVKEGVAEVVRKLDGVADAMREVEMQSRDIWGDDGKDSSEMTESEFGSLSS</sequence>
<reference evidence="2" key="1">
    <citation type="journal article" date="2021" name="J Fungi (Basel)">
        <title>Virulence traits and population genomics of the black yeast Aureobasidium melanogenum.</title>
        <authorList>
            <person name="Cernosa A."/>
            <person name="Sun X."/>
            <person name="Gostincar C."/>
            <person name="Fang C."/>
            <person name="Gunde-Cimerman N."/>
            <person name="Song Z."/>
        </authorList>
    </citation>
    <scope>NUCLEOTIDE SEQUENCE</scope>
    <source>
        <strain evidence="2">EXF-9911</strain>
    </source>
</reference>
<feature type="compositionally biased region" description="Basic and acidic residues" evidence="1">
    <location>
        <begin position="225"/>
        <end position="256"/>
    </location>
</feature>
<feature type="compositionally biased region" description="Polar residues" evidence="1">
    <location>
        <begin position="97"/>
        <end position="107"/>
    </location>
</feature>
<reference evidence="2" key="2">
    <citation type="submission" date="2021-08" db="EMBL/GenBank/DDBJ databases">
        <authorList>
            <person name="Gostincar C."/>
            <person name="Sun X."/>
            <person name="Song Z."/>
            <person name="Gunde-Cimerman N."/>
        </authorList>
    </citation>
    <scope>NUCLEOTIDE SEQUENCE</scope>
    <source>
        <strain evidence="2">EXF-9911</strain>
    </source>
</reference>
<proteinExistence type="predicted"/>
<feature type="compositionally biased region" description="Polar residues" evidence="1">
    <location>
        <begin position="21"/>
        <end position="41"/>
    </location>
</feature>
<evidence type="ECO:0000313" key="2">
    <source>
        <dbReference type="EMBL" id="KAG9697587.1"/>
    </source>
</evidence>
<dbReference type="Pfam" id="PF17242">
    <property type="entry name" value="DUF5315"/>
    <property type="match status" value="1"/>
</dbReference>